<feature type="transmembrane region" description="Helical" evidence="1">
    <location>
        <begin position="384"/>
        <end position="405"/>
    </location>
</feature>
<feature type="transmembrane region" description="Helical" evidence="1">
    <location>
        <begin position="193"/>
        <end position="210"/>
    </location>
</feature>
<evidence type="ECO:0000259" key="2">
    <source>
        <dbReference type="Pfam" id="PF06808"/>
    </source>
</evidence>
<dbReference type="Proteomes" id="UP000250796">
    <property type="component" value="Chromosome MESINF"/>
</dbReference>
<reference evidence="3 4" key="1">
    <citation type="submission" date="2017-01" db="EMBL/GenBank/DDBJ databases">
        <authorList>
            <person name="Erauso G."/>
        </authorList>
    </citation>
    <scope>NUCLEOTIDE SEQUENCE [LARGE SCALE GENOMIC DNA]</scope>
    <source>
        <strain evidence="3">MESINF1</strain>
    </source>
</reference>
<dbReference type="InterPro" id="IPR011853">
    <property type="entry name" value="TRAP_DctM-Dct_fused"/>
</dbReference>
<evidence type="ECO:0000313" key="3">
    <source>
        <dbReference type="EMBL" id="SSC13836.1"/>
    </source>
</evidence>
<keyword evidence="1" id="KW-1133">Transmembrane helix</keyword>
<feature type="transmembrane region" description="Helical" evidence="1">
    <location>
        <begin position="6"/>
        <end position="23"/>
    </location>
</feature>
<keyword evidence="4" id="KW-1185">Reference proteome</keyword>
<dbReference type="PANTHER" id="PTHR43849:SF2">
    <property type="entry name" value="BLL3936 PROTEIN"/>
    <property type="match status" value="1"/>
</dbReference>
<organism evidence="3 4">
    <name type="scientific">Mesotoga infera</name>
    <dbReference type="NCBI Taxonomy" id="1236046"/>
    <lineage>
        <taxon>Bacteria</taxon>
        <taxon>Thermotogati</taxon>
        <taxon>Thermotogota</taxon>
        <taxon>Thermotogae</taxon>
        <taxon>Kosmotogales</taxon>
        <taxon>Kosmotogaceae</taxon>
        <taxon>Mesotoga</taxon>
    </lineage>
</organism>
<evidence type="ECO:0000256" key="1">
    <source>
        <dbReference type="SAM" id="Phobius"/>
    </source>
</evidence>
<feature type="domain" description="TRAP C4-dicarboxylate transport system permease DctM subunit" evidence="2">
    <location>
        <begin position="11"/>
        <end position="376"/>
    </location>
</feature>
<gene>
    <name evidence="3" type="ORF">MESINF_2396</name>
</gene>
<dbReference type="PANTHER" id="PTHR43849">
    <property type="entry name" value="BLL3936 PROTEIN"/>
    <property type="match status" value="1"/>
</dbReference>
<feature type="transmembrane region" description="Helical" evidence="1">
    <location>
        <begin position="291"/>
        <end position="311"/>
    </location>
</feature>
<feature type="transmembrane region" description="Helical" evidence="1">
    <location>
        <begin position="231"/>
        <end position="252"/>
    </location>
</feature>
<dbReference type="AlphaFoldDB" id="A0A7Z7LH76"/>
<dbReference type="NCBIfam" id="TIGR02123">
    <property type="entry name" value="TRAP_fused"/>
    <property type="match status" value="1"/>
</dbReference>
<dbReference type="EMBL" id="LS974202">
    <property type="protein sequence ID" value="SSC13836.1"/>
    <property type="molecule type" value="Genomic_DNA"/>
</dbReference>
<dbReference type="InterPro" id="IPR010656">
    <property type="entry name" value="DctM"/>
</dbReference>
<feature type="transmembrane region" description="Helical" evidence="1">
    <location>
        <begin position="126"/>
        <end position="147"/>
    </location>
</feature>
<dbReference type="KEGG" id="minf:MESINF_2396"/>
<dbReference type="Pfam" id="PF06808">
    <property type="entry name" value="DctM"/>
    <property type="match status" value="1"/>
</dbReference>
<feature type="transmembrane region" description="Helical" evidence="1">
    <location>
        <begin position="350"/>
        <end position="369"/>
    </location>
</feature>
<sequence>MIGIPLGVCSTFIVLFILFGAFLEKTGVGQFFIDVANSIAGFATGGPAKVAVISSAFEGMVSGSSVSNTVGSGSFTIPMMKKIGYRPEFAAAVEATASTGGQIMPPIMGAAAFLMAEITGIPYSNIVIAAFLPAVLYFTGIFLMIHFEAKKLGLRGLDRKDIPNFTKLMLKKGFLLIPLFVIIYLMMTGFTPAMAAFYSIVSAIIVSMFRKDTRITFKSAGDGLENGARNTIDVAIACSVAGIIIGTVTLTGNGLELATGLLNLSGGIPIIALFLTMIACIILGMGVPITANYVIMATITAPIVVRLGIPLMAAHMFVFYFGIVADITPPVALAAYAGAASAKSNTLKTAITATRLAITAFIIPYIFALSPNLLLTPAALSNPVMLLETVFIVVTSFVGMLGISAGMEGFMFKLMPFWQRIAAIIGGLLLIYPGWVTDLIGFGLVGAVFAHQYFTGKAGGTGPVTVS</sequence>
<feature type="transmembrane region" description="Helical" evidence="1">
    <location>
        <begin position="264"/>
        <end position="284"/>
    </location>
</feature>
<dbReference type="RefSeq" id="WP_197712673.1">
    <property type="nucleotide sequence ID" value="NZ_LS974202.1"/>
</dbReference>
<protein>
    <submittedName>
        <fullName evidence="3">C4-dicarboxylate ABC transporter</fullName>
    </submittedName>
</protein>
<evidence type="ECO:0000313" key="4">
    <source>
        <dbReference type="Proteomes" id="UP000250796"/>
    </source>
</evidence>
<feature type="transmembrane region" description="Helical" evidence="1">
    <location>
        <begin position="317"/>
        <end position="338"/>
    </location>
</feature>
<keyword evidence="1" id="KW-0812">Transmembrane</keyword>
<keyword evidence="1" id="KW-0472">Membrane</keyword>
<name>A0A7Z7LH76_9BACT</name>
<proteinExistence type="predicted"/>
<accession>A0A7Z7LH76</accession>